<dbReference type="OrthoDB" id="2967651at2"/>
<dbReference type="AlphaFoldDB" id="A0A179T585"/>
<dbReference type="InterPro" id="IPR036873">
    <property type="entry name" value="Rhodanese-like_dom_sf"/>
</dbReference>
<dbReference type="SUPFAM" id="SSF52821">
    <property type="entry name" value="Rhodanese/Cell cycle control phosphatase"/>
    <property type="match status" value="1"/>
</dbReference>
<dbReference type="EMBL" id="LWSG01000003">
    <property type="protein sequence ID" value="OAS88540.1"/>
    <property type="molecule type" value="Genomic_DNA"/>
</dbReference>
<dbReference type="Gene3D" id="3.40.250.10">
    <property type="entry name" value="Rhodanese-like domain"/>
    <property type="match status" value="1"/>
</dbReference>
<name>A0A179T585_9BACI</name>
<evidence type="ECO:0008006" key="3">
    <source>
        <dbReference type="Google" id="ProtNLM"/>
    </source>
</evidence>
<gene>
    <name evidence="1" type="ORF">A6K24_15935</name>
</gene>
<accession>A0A179T585</accession>
<comment type="caution">
    <text evidence="1">The sequence shown here is derived from an EMBL/GenBank/DDBJ whole genome shotgun (WGS) entry which is preliminary data.</text>
</comment>
<evidence type="ECO:0000313" key="2">
    <source>
        <dbReference type="Proteomes" id="UP000078534"/>
    </source>
</evidence>
<keyword evidence="2" id="KW-1185">Reference proteome</keyword>
<dbReference type="STRING" id="152268.A6K24_15935"/>
<organism evidence="1 2">
    <name type="scientific">Metabacillus litoralis</name>
    <dbReference type="NCBI Taxonomy" id="152268"/>
    <lineage>
        <taxon>Bacteria</taxon>
        <taxon>Bacillati</taxon>
        <taxon>Bacillota</taxon>
        <taxon>Bacilli</taxon>
        <taxon>Bacillales</taxon>
        <taxon>Bacillaceae</taxon>
        <taxon>Metabacillus</taxon>
    </lineage>
</organism>
<reference evidence="2" key="1">
    <citation type="submission" date="2016-04" db="EMBL/GenBank/DDBJ databases">
        <authorList>
            <person name="Lyu Z."/>
            <person name="Lyu W."/>
        </authorList>
    </citation>
    <scope>NUCLEOTIDE SEQUENCE [LARGE SCALE GENOMIC DNA]</scope>
    <source>
        <strain evidence="2">C44</strain>
    </source>
</reference>
<dbReference type="Proteomes" id="UP000078534">
    <property type="component" value="Unassembled WGS sequence"/>
</dbReference>
<protein>
    <recommendedName>
        <fullName evidence="3">Sulfurtransferase</fullName>
    </recommendedName>
</protein>
<proteinExistence type="predicted"/>
<sequence>MIGLITVLILGYFYYKSYMAIKSVPCIDVNRSQLDDHHVVVDFRDYNNLSENQAFQAIVIPIPYLKRFYHEIPRKHVYVIASNKLEKNIGIRFLQKHGFQVTGYSLAECACHNNTRDMVM</sequence>
<evidence type="ECO:0000313" key="1">
    <source>
        <dbReference type="EMBL" id="OAS88540.1"/>
    </source>
</evidence>